<feature type="domain" description="EfeO-type cupredoxin-like" evidence="1">
    <location>
        <begin position="12"/>
        <end position="116"/>
    </location>
</feature>
<evidence type="ECO:0000259" key="1">
    <source>
        <dbReference type="Pfam" id="PF13473"/>
    </source>
</evidence>
<organism evidence="2 3">
    <name type="scientific">Dasania phycosphaerae</name>
    <dbReference type="NCBI Taxonomy" id="2950436"/>
    <lineage>
        <taxon>Bacteria</taxon>
        <taxon>Pseudomonadati</taxon>
        <taxon>Pseudomonadota</taxon>
        <taxon>Gammaproteobacteria</taxon>
        <taxon>Cellvibrionales</taxon>
        <taxon>Spongiibacteraceae</taxon>
        <taxon>Dasania</taxon>
    </lineage>
</organism>
<reference evidence="2 3" key="1">
    <citation type="submission" date="2022-12" db="EMBL/GenBank/DDBJ databases">
        <title>Dasania phycosphaerae sp. nov., isolated from particulate material of the south coast of Korea.</title>
        <authorList>
            <person name="Jiang Y."/>
        </authorList>
    </citation>
    <scope>NUCLEOTIDE SEQUENCE [LARGE SCALE GENOMIC DNA]</scope>
    <source>
        <strain evidence="2 3">GY-19</strain>
    </source>
</reference>
<proteinExistence type="predicted"/>
<keyword evidence="3" id="KW-1185">Reference proteome</keyword>
<gene>
    <name evidence="2" type="ORF">O0V09_18820</name>
</gene>
<dbReference type="EMBL" id="JAPTGG010000034">
    <property type="protein sequence ID" value="MCZ0867255.1"/>
    <property type="molecule type" value="Genomic_DNA"/>
</dbReference>
<dbReference type="Proteomes" id="UP001069090">
    <property type="component" value="Unassembled WGS sequence"/>
</dbReference>
<dbReference type="InterPro" id="IPR028096">
    <property type="entry name" value="EfeO_Cupredoxin"/>
</dbReference>
<accession>A0A9J6RST9</accession>
<dbReference type="Pfam" id="PF13473">
    <property type="entry name" value="Cupredoxin_1"/>
    <property type="match status" value="1"/>
</dbReference>
<protein>
    <submittedName>
        <fullName evidence="2">Cupredoxin domain-containing protein</fullName>
    </submittedName>
</protein>
<dbReference type="Gene3D" id="2.60.40.420">
    <property type="entry name" value="Cupredoxins - blue copper proteins"/>
    <property type="match status" value="1"/>
</dbReference>
<sequence length="121" mass="13567">MMIINLLGLLLIALIVWWFWLYEPQAVIADKNTVTVVVDNGTYEPSRIRLLAGQNTTLRFLRKDASPCAATVVFADFDISEELQLNKPKDISLPPLASGEYSFACQMQMYRGALIVNENGD</sequence>
<evidence type="ECO:0000313" key="3">
    <source>
        <dbReference type="Proteomes" id="UP001069090"/>
    </source>
</evidence>
<dbReference type="InterPro" id="IPR008972">
    <property type="entry name" value="Cupredoxin"/>
</dbReference>
<dbReference type="RefSeq" id="WP_268905491.1">
    <property type="nucleotide sequence ID" value="NZ_JAPTGG010000034.1"/>
</dbReference>
<dbReference type="AlphaFoldDB" id="A0A9J6RST9"/>
<comment type="caution">
    <text evidence="2">The sequence shown here is derived from an EMBL/GenBank/DDBJ whole genome shotgun (WGS) entry which is preliminary data.</text>
</comment>
<dbReference type="SUPFAM" id="SSF49503">
    <property type="entry name" value="Cupredoxins"/>
    <property type="match status" value="1"/>
</dbReference>
<evidence type="ECO:0000313" key="2">
    <source>
        <dbReference type="EMBL" id="MCZ0867255.1"/>
    </source>
</evidence>
<name>A0A9J6RST9_9GAMM</name>